<dbReference type="AlphaFoldDB" id="A0A1Y2G298"/>
<dbReference type="EMBL" id="MCGR01000002">
    <property type="protein sequence ID" value="ORY91509.1"/>
    <property type="molecule type" value="Genomic_DNA"/>
</dbReference>
<dbReference type="GO" id="GO:0006508">
    <property type="term" value="P:proteolysis"/>
    <property type="evidence" value="ECO:0007669"/>
    <property type="project" value="InterPro"/>
</dbReference>
<dbReference type="PANTHER" id="PTHR48081:SF3">
    <property type="entry name" value="ALPHA_BETA HYDROLASE FOLD-3 DOMAIN-CONTAINING PROTEIN"/>
    <property type="match status" value="1"/>
</dbReference>
<protein>
    <submittedName>
        <fullName evidence="4">Alpha/Beta hydrolase protein</fullName>
    </submittedName>
</protein>
<evidence type="ECO:0000259" key="3">
    <source>
        <dbReference type="Pfam" id="PF20434"/>
    </source>
</evidence>
<proteinExistence type="predicted"/>
<comment type="caution">
    <text evidence="4">The sequence shown here is derived from an EMBL/GenBank/DDBJ whole genome shotgun (WGS) entry which is preliminary data.</text>
</comment>
<keyword evidence="5" id="KW-1185">Reference proteome</keyword>
<dbReference type="Gene3D" id="3.40.50.1820">
    <property type="entry name" value="alpha/beta hydrolase"/>
    <property type="match status" value="1"/>
</dbReference>
<dbReference type="InterPro" id="IPR001375">
    <property type="entry name" value="Peptidase_S9_cat"/>
</dbReference>
<feature type="domain" description="BD-FAE-like" evidence="3">
    <location>
        <begin position="18"/>
        <end position="131"/>
    </location>
</feature>
<dbReference type="STRING" id="106004.A0A1Y2G298"/>
<feature type="domain" description="Peptidase S9 prolyl oligopeptidase catalytic" evidence="2">
    <location>
        <begin position="239"/>
        <end position="304"/>
    </location>
</feature>
<dbReference type="InterPro" id="IPR049492">
    <property type="entry name" value="BD-FAE-like_dom"/>
</dbReference>
<dbReference type="InterPro" id="IPR029058">
    <property type="entry name" value="AB_hydrolase_fold"/>
</dbReference>
<keyword evidence="1 4" id="KW-0378">Hydrolase</keyword>
<dbReference type="Pfam" id="PF20434">
    <property type="entry name" value="BD-FAE"/>
    <property type="match status" value="1"/>
</dbReference>
<reference evidence="4 5" key="1">
    <citation type="submission" date="2016-07" db="EMBL/GenBank/DDBJ databases">
        <title>Pervasive Adenine N6-methylation of Active Genes in Fungi.</title>
        <authorList>
            <consortium name="DOE Joint Genome Institute"/>
            <person name="Mondo S.J."/>
            <person name="Dannebaum R.O."/>
            <person name="Kuo R.C."/>
            <person name="Labutti K."/>
            <person name="Haridas S."/>
            <person name="Kuo A."/>
            <person name="Salamov A."/>
            <person name="Ahrendt S.R."/>
            <person name="Lipzen A."/>
            <person name="Sullivan W."/>
            <person name="Andreopoulos W.B."/>
            <person name="Clum A."/>
            <person name="Lindquist E."/>
            <person name="Daum C."/>
            <person name="Ramamoorthy G.K."/>
            <person name="Gryganskyi A."/>
            <person name="Culley D."/>
            <person name="Magnuson J.K."/>
            <person name="James T.Y."/>
            <person name="O'Malley M.A."/>
            <person name="Stajich J.E."/>
            <person name="Spatafora J.W."/>
            <person name="Visel A."/>
            <person name="Grigoriev I.V."/>
        </authorList>
    </citation>
    <scope>NUCLEOTIDE SEQUENCE [LARGE SCALE GENOMIC DNA]</scope>
    <source>
        <strain evidence="4 5">62-1032</strain>
    </source>
</reference>
<evidence type="ECO:0000256" key="1">
    <source>
        <dbReference type="ARBA" id="ARBA00022801"/>
    </source>
</evidence>
<gene>
    <name evidence="4" type="ORF">BCR35DRAFT_298685</name>
</gene>
<dbReference type="Pfam" id="PF00326">
    <property type="entry name" value="Peptidase_S9"/>
    <property type="match status" value="1"/>
</dbReference>
<evidence type="ECO:0000313" key="4">
    <source>
        <dbReference type="EMBL" id="ORY91509.1"/>
    </source>
</evidence>
<dbReference type="Proteomes" id="UP000193467">
    <property type="component" value="Unassembled WGS sequence"/>
</dbReference>
<evidence type="ECO:0000313" key="5">
    <source>
        <dbReference type="Proteomes" id="UP000193467"/>
    </source>
</evidence>
<dbReference type="GO" id="GO:0008236">
    <property type="term" value="F:serine-type peptidase activity"/>
    <property type="evidence" value="ECO:0007669"/>
    <property type="project" value="InterPro"/>
</dbReference>
<dbReference type="OrthoDB" id="408631at2759"/>
<dbReference type="SUPFAM" id="SSF53474">
    <property type="entry name" value="alpha/beta-Hydrolases"/>
    <property type="match status" value="1"/>
</dbReference>
<dbReference type="InParanoid" id="A0A1Y2G298"/>
<dbReference type="PANTHER" id="PTHR48081">
    <property type="entry name" value="AB HYDROLASE SUPERFAMILY PROTEIN C4A8.06C"/>
    <property type="match status" value="1"/>
</dbReference>
<sequence>MAAQELVFSTVNGLSISLDVTIPSTATAANPAPALLWWHGGGLLQGTRKASWPHLNAAPEKHGLAFISADYRLAPQVRLPEILSDIKAAMEFVRSPEFAEATGNRIDASKLVVSGGSAGGWLALLAGTGVGFKACGIEPPAAPSVVAAIYPISDLLDPFWNTKQEKVSYFPRRIEGSELAEYLDPKAPASAFSASDSPRSIFYHYMVQEALLPSLLLDGTGIAPEAFSIAPALASGEFSAPPTYVVHGTIDDKVPIQQSKDVVAALEAKGIASEFEVREGDDHLFDMSKDVTLDRMYAFINKHL</sequence>
<organism evidence="4 5">
    <name type="scientific">Leucosporidium creatinivorum</name>
    <dbReference type="NCBI Taxonomy" id="106004"/>
    <lineage>
        <taxon>Eukaryota</taxon>
        <taxon>Fungi</taxon>
        <taxon>Dikarya</taxon>
        <taxon>Basidiomycota</taxon>
        <taxon>Pucciniomycotina</taxon>
        <taxon>Microbotryomycetes</taxon>
        <taxon>Leucosporidiales</taxon>
        <taxon>Leucosporidium</taxon>
    </lineage>
</organism>
<name>A0A1Y2G298_9BASI</name>
<dbReference type="InterPro" id="IPR050300">
    <property type="entry name" value="GDXG_lipolytic_enzyme"/>
</dbReference>
<accession>A0A1Y2G298</accession>
<evidence type="ECO:0000259" key="2">
    <source>
        <dbReference type="Pfam" id="PF00326"/>
    </source>
</evidence>